<comment type="similarity">
    <text evidence="3 9 10">Belongs to the FBPase class 1 family.</text>
</comment>
<dbReference type="PRINTS" id="PR00115">
    <property type="entry name" value="F16BPHPHTASE"/>
</dbReference>
<dbReference type="EC" id="3.1.3.11" evidence="9"/>
<feature type="binding site" evidence="9">
    <location>
        <position position="111"/>
    </location>
    <ligand>
        <name>Mg(2+)</name>
        <dbReference type="ChEBI" id="CHEBI:18420"/>
        <label>1</label>
    </ligand>
</feature>
<dbReference type="InterPro" id="IPR033391">
    <property type="entry name" value="FBPase_N"/>
</dbReference>
<dbReference type="InterPro" id="IPR020548">
    <property type="entry name" value="Fructose_bisphosphatase_AS"/>
</dbReference>
<dbReference type="PIRSF" id="PIRSF500210">
    <property type="entry name" value="FBPtase"/>
    <property type="match status" value="1"/>
</dbReference>
<evidence type="ECO:0000256" key="7">
    <source>
        <dbReference type="ARBA" id="ARBA00022842"/>
    </source>
</evidence>
<evidence type="ECO:0000256" key="5">
    <source>
        <dbReference type="ARBA" id="ARBA00022723"/>
    </source>
</evidence>
<dbReference type="EMBL" id="JBFNQD010000001">
    <property type="protein sequence ID" value="MEW9304458.1"/>
    <property type="molecule type" value="Genomic_DNA"/>
</dbReference>
<dbReference type="Gene3D" id="3.30.540.10">
    <property type="entry name" value="Fructose-1,6-Bisphosphatase, subunit A, domain 1"/>
    <property type="match status" value="1"/>
</dbReference>
<feature type="binding site" evidence="9">
    <location>
        <position position="112"/>
    </location>
    <ligand>
        <name>Mg(2+)</name>
        <dbReference type="ChEBI" id="CHEBI:18420"/>
        <label>2</label>
    </ligand>
</feature>
<name>A0ABV3PFR7_9HYPH</name>
<evidence type="ECO:0000256" key="6">
    <source>
        <dbReference type="ARBA" id="ARBA00022801"/>
    </source>
</evidence>
<keyword evidence="5 9" id="KW-0479">Metal-binding</keyword>
<evidence type="ECO:0000256" key="3">
    <source>
        <dbReference type="ARBA" id="ARBA00010941"/>
    </source>
</evidence>
<feature type="domain" description="Fructose-1-6-bisphosphatase class 1 C-terminal" evidence="12">
    <location>
        <begin position="201"/>
        <end position="331"/>
    </location>
</feature>
<evidence type="ECO:0000256" key="4">
    <source>
        <dbReference type="ARBA" id="ARBA00022490"/>
    </source>
</evidence>
<dbReference type="PROSITE" id="PS00124">
    <property type="entry name" value="FBPASE"/>
    <property type="match status" value="1"/>
</dbReference>
<evidence type="ECO:0000313" key="13">
    <source>
        <dbReference type="EMBL" id="MEW9304458.1"/>
    </source>
</evidence>
<dbReference type="CDD" id="cd00354">
    <property type="entry name" value="FBPase"/>
    <property type="match status" value="1"/>
</dbReference>
<dbReference type="Pfam" id="PF18913">
    <property type="entry name" value="FBPase_C"/>
    <property type="match status" value="1"/>
</dbReference>
<evidence type="ECO:0000256" key="8">
    <source>
        <dbReference type="ARBA" id="ARBA00023277"/>
    </source>
</evidence>
<feature type="binding site" evidence="9">
    <location>
        <position position="90"/>
    </location>
    <ligand>
        <name>Mg(2+)</name>
        <dbReference type="ChEBI" id="CHEBI:18420"/>
        <label>1</label>
    </ligand>
</feature>
<keyword evidence="14" id="KW-1185">Reference proteome</keyword>
<feature type="binding site" evidence="9">
    <location>
        <position position="109"/>
    </location>
    <ligand>
        <name>Mg(2+)</name>
        <dbReference type="ChEBI" id="CHEBI:18420"/>
        <label>2</label>
    </ligand>
</feature>
<dbReference type="InterPro" id="IPR000146">
    <property type="entry name" value="FBPase_class-1"/>
</dbReference>
<evidence type="ECO:0000313" key="14">
    <source>
        <dbReference type="Proteomes" id="UP001555786"/>
    </source>
</evidence>
<comment type="catalytic activity">
    <reaction evidence="1 9">
        <text>beta-D-fructose 1,6-bisphosphate + H2O = beta-D-fructose 6-phosphate + phosphate</text>
        <dbReference type="Rhea" id="RHEA:11064"/>
        <dbReference type="ChEBI" id="CHEBI:15377"/>
        <dbReference type="ChEBI" id="CHEBI:32966"/>
        <dbReference type="ChEBI" id="CHEBI:43474"/>
        <dbReference type="ChEBI" id="CHEBI:57634"/>
        <dbReference type="EC" id="3.1.3.11"/>
    </reaction>
</comment>
<comment type="subunit">
    <text evidence="9">Homotetramer.</text>
</comment>
<feature type="binding site" evidence="9">
    <location>
        <position position="208"/>
    </location>
    <ligand>
        <name>substrate</name>
    </ligand>
</feature>
<dbReference type="GO" id="GO:0042132">
    <property type="term" value="F:fructose 1,6-bisphosphate 1-phosphatase activity"/>
    <property type="evidence" value="ECO:0007669"/>
    <property type="project" value="UniProtKB-EC"/>
</dbReference>
<comment type="pathway">
    <text evidence="2">Carbohydrate biosynthesis; Calvin cycle.</text>
</comment>
<evidence type="ECO:0000256" key="1">
    <source>
        <dbReference type="ARBA" id="ARBA00001273"/>
    </source>
</evidence>
<evidence type="ECO:0000256" key="2">
    <source>
        <dbReference type="ARBA" id="ARBA00005215"/>
    </source>
</evidence>
<keyword evidence="7 9" id="KW-0460">Magnesium</keyword>
<feature type="binding site" evidence="9">
    <location>
        <begin position="260"/>
        <end position="262"/>
    </location>
    <ligand>
        <name>substrate</name>
    </ligand>
</feature>
<feature type="binding site" evidence="9">
    <location>
        <position position="280"/>
    </location>
    <ligand>
        <name>Mg(2+)</name>
        <dbReference type="ChEBI" id="CHEBI:18420"/>
        <label>2</label>
    </ligand>
</feature>
<feature type="domain" description="Fructose-1-6-bisphosphatase class I N-terminal" evidence="11">
    <location>
        <begin position="23"/>
        <end position="192"/>
    </location>
</feature>
<feature type="binding site" evidence="9">
    <location>
        <position position="109"/>
    </location>
    <ligand>
        <name>Mg(2+)</name>
        <dbReference type="ChEBI" id="CHEBI:18420"/>
        <label>1</label>
    </ligand>
</feature>
<comment type="caution">
    <text evidence="13">The sequence shown here is derived from an EMBL/GenBank/DDBJ whole genome shotgun (WGS) entry which is preliminary data.</text>
</comment>
<reference evidence="13 14" key="1">
    <citation type="submission" date="2024-07" db="EMBL/GenBank/DDBJ databases">
        <title>Description of Labrys sedimenti sp. nov., isolated from a diclofenac-degrading enrichment culture.</title>
        <authorList>
            <person name="Tancsics A."/>
            <person name="Csepanyi A."/>
        </authorList>
    </citation>
    <scope>NUCLEOTIDE SEQUENCE [LARGE SCALE GENOMIC DNA]</scope>
    <source>
        <strain evidence="13 14">LMG 23578</strain>
    </source>
</reference>
<sequence length="353" mass="38455">MTDKPTLDAYLTRHAGSDMLRVAVAEVVASLAAAAIRVSEAVSLGALAEIVEEARGHNAGGDEQKDMDVWADRQFREALKACAIAAFASEEVDELEIWDASQPLCVAIDPVDGSGNLDLNMPVGTIFSIMPTPDEFVLASAADRTLVWPAGTSQLAAGFVIYGPQTTLVLSLGEEVDIFTLDRRSGHFRLTQANVRLPDQDQPEYSINASNYRHWEEPVRAFIDECQAGADGPSGRDHNMRWHGALVADTFRALTRGGIYLYPADARSGYGQGRLRLIYEAYPMAFLMERAGGAGSNGRIRILDIRATSLHQRVPLILGATNKVARLETLHNRPGLWPPTSAPLFANRGLFRV</sequence>
<dbReference type="InterPro" id="IPR044015">
    <property type="entry name" value="FBPase_C_dom"/>
</dbReference>
<dbReference type="SUPFAM" id="SSF56655">
    <property type="entry name" value="Carbohydrate phosphatase"/>
    <property type="match status" value="1"/>
</dbReference>
<comment type="subcellular location">
    <subcellularLocation>
        <location evidence="9">Cytoplasm</location>
    </subcellularLocation>
</comment>
<organism evidence="13 14">
    <name type="scientific">Labrys neptuniae</name>
    <dbReference type="NCBI Taxonomy" id="376174"/>
    <lineage>
        <taxon>Bacteria</taxon>
        <taxon>Pseudomonadati</taxon>
        <taxon>Pseudomonadota</taxon>
        <taxon>Alphaproteobacteria</taxon>
        <taxon>Hyphomicrobiales</taxon>
        <taxon>Xanthobacteraceae</taxon>
        <taxon>Labrys</taxon>
    </lineage>
</organism>
<proteinExistence type="inferred from homology"/>
<dbReference type="HAMAP" id="MF_01855">
    <property type="entry name" value="FBPase_class1"/>
    <property type="match status" value="1"/>
</dbReference>
<dbReference type="Proteomes" id="UP001555786">
    <property type="component" value="Unassembled WGS sequence"/>
</dbReference>
<dbReference type="Gene3D" id="3.40.190.80">
    <property type="match status" value="1"/>
</dbReference>
<keyword evidence="4 9" id="KW-0963">Cytoplasm</keyword>
<dbReference type="PANTHER" id="PTHR11556:SF35">
    <property type="entry name" value="SEDOHEPTULOSE-1,7-BISPHOSPHATASE, CHLOROPLASTIC"/>
    <property type="match status" value="1"/>
</dbReference>
<keyword evidence="6 9" id="KW-0378">Hydrolase</keyword>
<evidence type="ECO:0000259" key="11">
    <source>
        <dbReference type="Pfam" id="PF00316"/>
    </source>
</evidence>
<dbReference type="PIRSF" id="PIRSF000904">
    <property type="entry name" value="FBPtase_SBPase"/>
    <property type="match status" value="1"/>
</dbReference>
<dbReference type="RefSeq" id="WP_367622829.1">
    <property type="nucleotide sequence ID" value="NZ_JBFNQD010000001.1"/>
</dbReference>
<evidence type="ECO:0000259" key="12">
    <source>
        <dbReference type="Pfam" id="PF18913"/>
    </source>
</evidence>
<comment type="cofactor">
    <cofactor evidence="9">
        <name>Mg(2+)</name>
        <dbReference type="ChEBI" id="CHEBI:18420"/>
    </cofactor>
    <text evidence="9">Binds 2 magnesium ions per subunit.</text>
</comment>
<dbReference type="InterPro" id="IPR028343">
    <property type="entry name" value="FBPtase"/>
</dbReference>
<dbReference type="Pfam" id="PF00316">
    <property type="entry name" value="FBPase"/>
    <property type="match status" value="1"/>
</dbReference>
<gene>
    <name evidence="9" type="primary">fbp</name>
    <name evidence="13" type="ORF">ABXS05_02830</name>
</gene>
<keyword evidence="8 9" id="KW-0119">Carbohydrate metabolism</keyword>
<protein>
    <recommendedName>
        <fullName evidence="9">Fructose-1,6-bisphosphatase class 1</fullName>
        <shortName evidence="9">FBPase class 1</shortName>
        <ecNumber evidence="9">3.1.3.11</ecNumber>
    </recommendedName>
    <alternativeName>
        <fullName evidence="9">D-fructose-1,6-bisphosphate 1-phosphohydrolase class 1</fullName>
    </alternativeName>
</protein>
<accession>A0ABV3PFR7</accession>
<dbReference type="PANTHER" id="PTHR11556">
    <property type="entry name" value="FRUCTOSE-1,6-BISPHOSPHATASE-RELATED"/>
    <property type="match status" value="1"/>
</dbReference>
<comment type="caution">
    <text evidence="9">Lacks conserved residue(s) required for the propagation of feature annotation.</text>
</comment>
<evidence type="ECO:0000256" key="10">
    <source>
        <dbReference type="RuleBase" id="RU000508"/>
    </source>
</evidence>
<evidence type="ECO:0000256" key="9">
    <source>
        <dbReference type="HAMAP-Rule" id="MF_01855"/>
    </source>
</evidence>
<dbReference type="NCBIfam" id="NF006780">
    <property type="entry name" value="PRK09293.1-4"/>
    <property type="match status" value="1"/>
</dbReference>